<dbReference type="FunFam" id="3.40.50.720:FF:000041">
    <property type="entry name" value="D-3-phosphoglycerate dehydrogenase"/>
    <property type="match status" value="1"/>
</dbReference>
<dbReference type="GO" id="GO:0051287">
    <property type="term" value="F:NAD binding"/>
    <property type="evidence" value="ECO:0007669"/>
    <property type="project" value="InterPro"/>
</dbReference>
<sequence>MNNKTDVKEQIQLPKVSILLTPAMRAQILSPEAEQELSSIASVIAPRGQTLTVEELPTLVDGAVACVTGWGTPPLSDELLASYPGLRLVAHTAGTVRRLVSLSTIEKGLRLSHAAAIIADSVAEFVISQALLCLRQLHEIDRDMKAGRAWNTIRDLYPGRLLGSKTVGVVGTGRVGQAVIRLLVAFGCRVLAHDPYLTAEQAAQLTVESVSLNELLVRSDIVTLHAPVLPETTGMIGASQLALLHEHAIFINAARSALVDEDALLNTLQKKRIVAALDVFNKEPLPLDSPFRTLPNVILSPHAAGHTIDTHLRQGQAMVDEVRRFLRGEPLRYEITASTYSILA</sequence>
<proteinExistence type="inferred from homology"/>
<evidence type="ECO:0000256" key="2">
    <source>
        <dbReference type="ARBA" id="ARBA00023002"/>
    </source>
</evidence>
<dbReference type="Pfam" id="PF02826">
    <property type="entry name" value="2-Hacid_dh_C"/>
    <property type="match status" value="1"/>
</dbReference>
<dbReference type="GO" id="GO:0030267">
    <property type="term" value="F:glyoxylate reductase (NADPH) activity"/>
    <property type="evidence" value="ECO:0007669"/>
    <property type="project" value="TreeGrafter"/>
</dbReference>
<dbReference type="PANTHER" id="PTHR10996:SF178">
    <property type="entry name" value="2-HYDROXYACID DEHYDROGENASE YGL185C-RELATED"/>
    <property type="match status" value="1"/>
</dbReference>
<dbReference type="GO" id="GO:0006564">
    <property type="term" value="P:L-serine biosynthetic process"/>
    <property type="evidence" value="ECO:0007669"/>
    <property type="project" value="UniProtKB-ARBA"/>
</dbReference>
<keyword evidence="3" id="KW-0520">NAD</keyword>
<evidence type="ECO:0000259" key="6">
    <source>
        <dbReference type="Pfam" id="PF02826"/>
    </source>
</evidence>
<keyword evidence="2 4" id="KW-0560">Oxidoreductase</keyword>
<dbReference type="PANTHER" id="PTHR10996">
    <property type="entry name" value="2-HYDROXYACID DEHYDROGENASE-RELATED"/>
    <property type="match status" value="1"/>
</dbReference>
<accession>A0A8J3IFS3</accession>
<evidence type="ECO:0000256" key="3">
    <source>
        <dbReference type="ARBA" id="ARBA00023027"/>
    </source>
</evidence>
<dbReference type="GO" id="GO:0004617">
    <property type="term" value="F:phosphoglycerate dehydrogenase activity"/>
    <property type="evidence" value="ECO:0007669"/>
    <property type="project" value="UniProtKB-ARBA"/>
</dbReference>
<comment type="similarity">
    <text evidence="1 4">Belongs to the D-isomer specific 2-hydroxyacid dehydrogenase family.</text>
</comment>
<dbReference type="PROSITE" id="PS00670">
    <property type="entry name" value="D_2_HYDROXYACID_DH_2"/>
    <property type="match status" value="1"/>
</dbReference>
<feature type="domain" description="D-isomer specific 2-hydroxyacid dehydrogenase NAD-binding" evidence="6">
    <location>
        <begin position="128"/>
        <end position="304"/>
    </location>
</feature>
<dbReference type="Proteomes" id="UP000597444">
    <property type="component" value="Unassembled WGS sequence"/>
</dbReference>
<dbReference type="CDD" id="cd12167">
    <property type="entry name" value="2-Hacid_dh_8"/>
    <property type="match status" value="1"/>
</dbReference>
<dbReference type="InterPro" id="IPR050223">
    <property type="entry name" value="D-isomer_2-hydroxyacid_DH"/>
</dbReference>
<name>A0A8J3IFS3_9CHLR</name>
<dbReference type="PROSITE" id="PS00065">
    <property type="entry name" value="D_2_HYDROXYACID_DH_1"/>
    <property type="match status" value="1"/>
</dbReference>
<dbReference type="InterPro" id="IPR029752">
    <property type="entry name" value="D-isomer_DH_CS1"/>
</dbReference>
<protein>
    <submittedName>
        <fullName evidence="7">Dehydrogenase</fullName>
    </submittedName>
</protein>
<dbReference type="SUPFAM" id="SSF52283">
    <property type="entry name" value="Formate/glycerate dehydrogenase catalytic domain-like"/>
    <property type="match status" value="1"/>
</dbReference>
<keyword evidence="8" id="KW-1185">Reference proteome</keyword>
<feature type="domain" description="D-isomer specific 2-hydroxyacid dehydrogenase catalytic" evidence="5">
    <location>
        <begin position="47"/>
        <end position="334"/>
    </location>
</feature>
<dbReference type="EMBL" id="BNJK01000001">
    <property type="protein sequence ID" value="GHO90379.1"/>
    <property type="molecule type" value="Genomic_DNA"/>
</dbReference>
<evidence type="ECO:0000259" key="5">
    <source>
        <dbReference type="Pfam" id="PF00389"/>
    </source>
</evidence>
<dbReference type="InterPro" id="IPR029753">
    <property type="entry name" value="D-isomer_DH_CS"/>
</dbReference>
<dbReference type="InterPro" id="IPR036291">
    <property type="entry name" value="NAD(P)-bd_dom_sf"/>
</dbReference>
<dbReference type="InterPro" id="IPR006139">
    <property type="entry name" value="D-isomer_2_OHA_DH_cat_dom"/>
</dbReference>
<organism evidence="7 8">
    <name type="scientific">Reticulibacter mediterranei</name>
    <dbReference type="NCBI Taxonomy" id="2778369"/>
    <lineage>
        <taxon>Bacteria</taxon>
        <taxon>Bacillati</taxon>
        <taxon>Chloroflexota</taxon>
        <taxon>Ktedonobacteria</taxon>
        <taxon>Ktedonobacterales</taxon>
        <taxon>Reticulibacteraceae</taxon>
        <taxon>Reticulibacter</taxon>
    </lineage>
</organism>
<gene>
    <name evidence="7" type="ORF">KSF_004270</name>
</gene>
<dbReference type="Gene3D" id="3.40.50.720">
    <property type="entry name" value="NAD(P)-binding Rossmann-like Domain"/>
    <property type="match status" value="2"/>
</dbReference>
<dbReference type="SUPFAM" id="SSF51735">
    <property type="entry name" value="NAD(P)-binding Rossmann-fold domains"/>
    <property type="match status" value="1"/>
</dbReference>
<evidence type="ECO:0000256" key="4">
    <source>
        <dbReference type="RuleBase" id="RU003719"/>
    </source>
</evidence>
<dbReference type="GO" id="GO:0016618">
    <property type="term" value="F:hydroxypyruvate reductase [NAD(P)H] activity"/>
    <property type="evidence" value="ECO:0007669"/>
    <property type="project" value="TreeGrafter"/>
</dbReference>
<evidence type="ECO:0000313" key="8">
    <source>
        <dbReference type="Proteomes" id="UP000597444"/>
    </source>
</evidence>
<dbReference type="GO" id="GO:0047545">
    <property type="term" value="F:(S)-2-hydroxyglutarate dehydrogenase activity"/>
    <property type="evidence" value="ECO:0007669"/>
    <property type="project" value="UniProtKB-ARBA"/>
</dbReference>
<dbReference type="GO" id="GO:0005829">
    <property type="term" value="C:cytosol"/>
    <property type="evidence" value="ECO:0007669"/>
    <property type="project" value="TreeGrafter"/>
</dbReference>
<dbReference type="InterPro" id="IPR006140">
    <property type="entry name" value="D-isomer_DH_NAD-bd"/>
</dbReference>
<dbReference type="RefSeq" id="WP_220201349.1">
    <property type="nucleotide sequence ID" value="NZ_BNJK01000001.1"/>
</dbReference>
<comment type="caution">
    <text evidence="7">The sequence shown here is derived from an EMBL/GenBank/DDBJ whole genome shotgun (WGS) entry which is preliminary data.</text>
</comment>
<dbReference type="AlphaFoldDB" id="A0A8J3IFS3"/>
<reference evidence="7" key="1">
    <citation type="submission" date="2020-10" db="EMBL/GenBank/DDBJ databases">
        <title>Taxonomic study of unclassified bacteria belonging to the class Ktedonobacteria.</title>
        <authorList>
            <person name="Yabe S."/>
            <person name="Wang C.M."/>
            <person name="Zheng Y."/>
            <person name="Sakai Y."/>
            <person name="Cavaletti L."/>
            <person name="Monciardini P."/>
            <person name="Donadio S."/>
        </authorList>
    </citation>
    <scope>NUCLEOTIDE SEQUENCE</scope>
    <source>
        <strain evidence="7">ID150040</strain>
    </source>
</reference>
<dbReference type="Pfam" id="PF00389">
    <property type="entry name" value="2-Hacid_dh"/>
    <property type="match status" value="1"/>
</dbReference>
<evidence type="ECO:0000313" key="7">
    <source>
        <dbReference type="EMBL" id="GHO90379.1"/>
    </source>
</evidence>
<evidence type="ECO:0000256" key="1">
    <source>
        <dbReference type="ARBA" id="ARBA00005854"/>
    </source>
</evidence>